<accession>A0ABT4GPC9</accession>
<dbReference type="Proteomes" id="UP001527099">
    <property type="component" value="Unassembled WGS sequence"/>
</dbReference>
<keyword evidence="3 6" id="KW-0812">Transmembrane</keyword>
<dbReference type="EC" id="2.7.7.65" evidence="8"/>
<dbReference type="RefSeq" id="WP_268618436.1">
    <property type="nucleotide sequence ID" value="NZ_JAMDMX010000172.1"/>
</dbReference>
<evidence type="ECO:0000256" key="2">
    <source>
        <dbReference type="ARBA" id="ARBA00022475"/>
    </source>
</evidence>
<dbReference type="EMBL" id="JAMDMX010000172">
    <property type="protein sequence ID" value="MCY9697863.1"/>
    <property type="molecule type" value="Genomic_DNA"/>
</dbReference>
<evidence type="ECO:0000313" key="8">
    <source>
        <dbReference type="EMBL" id="MCY9697863.1"/>
    </source>
</evidence>
<feature type="transmembrane region" description="Helical" evidence="6">
    <location>
        <begin position="104"/>
        <end position="125"/>
    </location>
</feature>
<evidence type="ECO:0000256" key="6">
    <source>
        <dbReference type="SAM" id="Phobius"/>
    </source>
</evidence>
<keyword evidence="5 6" id="KW-0472">Membrane</keyword>
<dbReference type="Gene3D" id="3.30.70.270">
    <property type="match status" value="1"/>
</dbReference>
<keyword evidence="8" id="KW-0548">Nucleotidyltransferase</keyword>
<dbReference type="Pfam" id="PF07694">
    <property type="entry name" value="5TM-5TMR_LYT"/>
    <property type="match status" value="1"/>
</dbReference>
<dbReference type="InterPro" id="IPR050469">
    <property type="entry name" value="Diguanylate_Cyclase"/>
</dbReference>
<protein>
    <submittedName>
        <fullName evidence="8">Diguanylate cyclase</fullName>
        <ecNumber evidence="8">2.7.7.65</ecNumber>
    </submittedName>
</protein>
<feature type="transmembrane region" description="Helical" evidence="6">
    <location>
        <begin position="6"/>
        <end position="25"/>
    </location>
</feature>
<feature type="transmembrane region" description="Helical" evidence="6">
    <location>
        <begin position="131"/>
        <end position="150"/>
    </location>
</feature>
<evidence type="ECO:0000256" key="1">
    <source>
        <dbReference type="ARBA" id="ARBA00004651"/>
    </source>
</evidence>
<dbReference type="InterPro" id="IPR011620">
    <property type="entry name" value="Sig_transdc_His_kinase_LytS_TM"/>
</dbReference>
<comment type="subcellular location">
    <subcellularLocation>
        <location evidence="1">Cell membrane</location>
        <topology evidence="1">Multi-pass membrane protein</topology>
    </subcellularLocation>
</comment>
<dbReference type="CDD" id="cd01949">
    <property type="entry name" value="GGDEF"/>
    <property type="match status" value="1"/>
</dbReference>
<feature type="transmembrane region" description="Helical" evidence="6">
    <location>
        <begin position="37"/>
        <end position="55"/>
    </location>
</feature>
<keyword evidence="8" id="KW-0808">Transferase</keyword>
<keyword evidence="4 6" id="KW-1133">Transmembrane helix</keyword>
<dbReference type="InterPro" id="IPR029787">
    <property type="entry name" value="Nucleotide_cyclase"/>
</dbReference>
<evidence type="ECO:0000256" key="3">
    <source>
        <dbReference type="ARBA" id="ARBA00022692"/>
    </source>
</evidence>
<evidence type="ECO:0000313" key="9">
    <source>
        <dbReference type="Proteomes" id="UP001527099"/>
    </source>
</evidence>
<feature type="transmembrane region" description="Helical" evidence="6">
    <location>
        <begin position="67"/>
        <end position="92"/>
    </location>
</feature>
<dbReference type="NCBIfam" id="TIGR00254">
    <property type="entry name" value="GGDEF"/>
    <property type="match status" value="1"/>
</dbReference>
<dbReference type="SUPFAM" id="SSF55073">
    <property type="entry name" value="Nucleotide cyclase"/>
    <property type="match status" value="1"/>
</dbReference>
<evidence type="ECO:0000256" key="4">
    <source>
        <dbReference type="ARBA" id="ARBA00022989"/>
    </source>
</evidence>
<dbReference type="PROSITE" id="PS50887">
    <property type="entry name" value="GGDEF"/>
    <property type="match status" value="1"/>
</dbReference>
<gene>
    <name evidence="8" type="ORF">M5X19_34150</name>
</gene>
<dbReference type="GO" id="GO:0052621">
    <property type="term" value="F:diguanylate cyclase activity"/>
    <property type="evidence" value="ECO:0007669"/>
    <property type="project" value="UniProtKB-EC"/>
</dbReference>
<dbReference type="InterPro" id="IPR000160">
    <property type="entry name" value="GGDEF_dom"/>
</dbReference>
<comment type="caution">
    <text evidence="8">The sequence shown here is derived from an EMBL/GenBank/DDBJ whole genome shotgun (WGS) entry which is preliminary data.</text>
</comment>
<dbReference type="PANTHER" id="PTHR45138">
    <property type="entry name" value="REGULATORY COMPONENTS OF SENSORY TRANSDUCTION SYSTEM"/>
    <property type="match status" value="1"/>
</dbReference>
<keyword evidence="2" id="KW-1003">Cell membrane</keyword>
<name>A0ABT4GPC9_9BACL</name>
<feature type="transmembrane region" description="Helical" evidence="6">
    <location>
        <begin position="157"/>
        <end position="175"/>
    </location>
</feature>
<proteinExistence type="predicted"/>
<sequence>MGLKDFFIDFCILCTGIFLIHHFNTKMSSESSIRKRIRGGVLHGLFGVLLMKFGIQLNDGLLIDLRTIPMMIAAYVGGWVSILVATIIIIICRLTFYPISYSSLINVVVLTLSATAFTLITSSSMKVKKKWILMALSFIIIIGSIIQAIIPDFTKASIIFVQYAFAIVCATYGTYQLKSYLWRIDDNYEKLTEFAQRDFLTGLNNARTFDVVINSAYVTAIERQDELSLIIIDIDYFKQVNDTYGHPAGDEVLKEIGRILIQSCRSEDIVSRNGGEEFSIIMPACDSTSAKKSAERIRQSVEQSVFKINKDVELQVTVSIGYSTLNQKNMISVGQLIHQADEGLYMAKQTGRNRISRYLHTV</sequence>
<reference evidence="8 9" key="1">
    <citation type="submission" date="2022-05" db="EMBL/GenBank/DDBJ databases">
        <title>Genome Sequencing of Bee-Associated Microbes.</title>
        <authorList>
            <person name="Dunlap C."/>
        </authorList>
    </citation>
    <scope>NUCLEOTIDE SEQUENCE [LARGE SCALE GENOMIC DNA]</scope>
    <source>
        <strain evidence="8 9">NRRL B-14421</strain>
    </source>
</reference>
<keyword evidence="9" id="KW-1185">Reference proteome</keyword>
<evidence type="ECO:0000256" key="5">
    <source>
        <dbReference type="ARBA" id="ARBA00023136"/>
    </source>
</evidence>
<evidence type="ECO:0000259" key="7">
    <source>
        <dbReference type="PROSITE" id="PS50887"/>
    </source>
</evidence>
<organism evidence="8 9">
    <name type="scientific">Paenibacillus alginolyticus</name>
    <dbReference type="NCBI Taxonomy" id="59839"/>
    <lineage>
        <taxon>Bacteria</taxon>
        <taxon>Bacillati</taxon>
        <taxon>Bacillota</taxon>
        <taxon>Bacilli</taxon>
        <taxon>Bacillales</taxon>
        <taxon>Paenibacillaceae</taxon>
        <taxon>Paenibacillus</taxon>
    </lineage>
</organism>
<feature type="domain" description="GGDEF" evidence="7">
    <location>
        <begin position="225"/>
        <end position="360"/>
    </location>
</feature>
<dbReference type="SMART" id="SM00267">
    <property type="entry name" value="GGDEF"/>
    <property type="match status" value="1"/>
</dbReference>
<dbReference type="InterPro" id="IPR043128">
    <property type="entry name" value="Rev_trsase/Diguanyl_cyclase"/>
</dbReference>
<dbReference type="Pfam" id="PF00990">
    <property type="entry name" value="GGDEF"/>
    <property type="match status" value="1"/>
</dbReference>
<dbReference type="PANTHER" id="PTHR45138:SF9">
    <property type="entry name" value="DIGUANYLATE CYCLASE DGCM-RELATED"/>
    <property type="match status" value="1"/>
</dbReference>